<proteinExistence type="predicted"/>
<evidence type="ECO:0008006" key="4">
    <source>
        <dbReference type="Google" id="ProtNLM"/>
    </source>
</evidence>
<accession>A0A516NIZ6</accession>
<evidence type="ECO:0000313" key="3">
    <source>
        <dbReference type="Proteomes" id="UP000317039"/>
    </source>
</evidence>
<dbReference type="Proteomes" id="UP000317039">
    <property type="component" value="Chromosome"/>
</dbReference>
<evidence type="ECO:0000313" key="2">
    <source>
        <dbReference type="EMBL" id="QDP78880.1"/>
    </source>
</evidence>
<organism evidence="2 3">
    <name type="scientific">Nocardia otitidiscaviarum</name>
    <dbReference type="NCBI Taxonomy" id="1823"/>
    <lineage>
        <taxon>Bacteria</taxon>
        <taxon>Bacillati</taxon>
        <taxon>Actinomycetota</taxon>
        <taxon>Actinomycetes</taxon>
        <taxon>Mycobacteriales</taxon>
        <taxon>Nocardiaceae</taxon>
        <taxon>Nocardia</taxon>
    </lineage>
</organism>
<dbReference type="KEGG" id="nod:FOH10_09150"/>
<evidence type="ECO:0000256" key="1">
    <source>
        <dbReference type="SAM" id="MobiDB-lite"/>
    </source>
</evidence>
<dbReference type="AlphaFoldDB" id="A0A516NIZ6"/>
<gene>
    <name evidence="2" type="ORF">FOH10_09150</name>
</gene>
<feature type="region of interest" description="Disordered" evidence="1">
    <location>
        <begin position="132"/>
        <end position="155"/>
    </location>
</feature>
<dbReference type="GeneID" id="80332562"/>
<sequence>MALKDVWFRPEFGEAFPMGLLLMGAVEPMTEFSRDRNAPKRQKVDLDDDGNGTGKRLWKGTVMDPSGMGAKNASFDVTFVADVAPVPSADALSPNVYPVVLEGLQIKPRVVGNGEFKSIGWYIRATGIVGDTSGAKQAPADVPSSRPARDGKAAA</sequence>
<name>A0A516NIZ6_9NOCA</name>
<feature type="compositionally biased region" description="Basic and acidic residues" evidence="1">
    <location>
        <begin position="33"/>
        <end position="45"/>
    </location>
</feature>
<dbReference type="RefSeq" id="WP_143980386.1">
    <property type="nucleotide sequence ID" value="NZ_CP041695.1"/>
</dbReference>
<dbReference type="EMBL" id="CP041695">
    <property type="protein sequence ID" value="QDP78880.1"/>
    <property type="molecule type" value="Genomic_DNA"/>
</dbReference>
<protein>
    <recommendedName>
        <fullName evidence="4">Plasmid replication, integration and excision activator</fullName>
    </recommendedName>
</protein>
<reference evidence="2 3" key="1">
    <citation type="submission" date="2019-07" db="EMBL/GenBank/DDBJ databases">
        <title>Complete Genome Sequence and Methylome Analysis of Nocardia otitidis-caviarum NEB252.</title>
        <authorList>
            <person name="Fomenkov A."/>
            <person name="Anton B.P."/>
            <person name="Vincze T."/>
            <person name="Roberts R.J."/>
        </authorList>
    </citation>
    <scope>NUCLEOTIDE SEQUENCE [LARGE SCALE GENOMIC DNA]</scope>
    <source>
        <strain evidence="2 3">NEB252</strain>
    </source>
</reference>
<feature type="region of interest" description="Disordered" evidence="1">
    <location>
        <begin position="33"/>
        <end position="57"/>
    </location>
</feature>